<gene>
    <name evidence="1" type="ordered locus">Msip34_1498</name>
</gene>
<dbReference type="AlphaFoldDB" id="C6XDW8"/>
<reference evidence="2" key="1">
    <citation type="submission" date="2009-07" db="EMBL/GenBank/DDBJ databases">
        <title>Complete sequence of chromosome of Methylovorus sp. SIP3-4.</title>
        <authorList>
            <person name="Lucas S."/>
            <person name="Copeland A."/>
            <person name="Lapidus A."/>
            <person name="Glavina del Rio T."/>
            <person name="Tice H."/>
            <person name="Bruce D."/>
            <person name="Goodwin L."/>
            <person name="Pitluck S."/>
            <person name="Clum A."/>
            <person name="Larimer F."/>
            <person name="Land M."/>
            <person name="Hauser L."/>
            <person name="Kyrpides N."/>
            <person name="Mikhailova N."/>
            <person name="Kayluzhnaya M."/>
            <person name="Chistoserdova L."/>
        </authorList>
    </citation>
    <scope>NUCLEOTIDE SEQUENCE [LARGE SCALE GENOMIC DNA]</scope>
    <source>
        <strain evidence="2">SIP3-4</strain>
    </source>
</reference>
<accession>C6XDW8</accession>
<keyword evidence="2" id="KW-1185">Reference proteome</keyword>
<dbReference type="HOGENOM" id="CLU_1370811_0_0_4"/>
<name>C6XDW8_METGS</name>
<protein>
    <submittedName>
        <fullName evidence="1">Uncharacterized protein</fullName>
    </submittedName>
</protein>
<dbReference type="Proteomes" id="UP000002743">
    <property type="component" value="Chromosome"/>
</dbReference>
<organism evidence="1 2">
    <name type="scientific">Methylovorus glucosotrophus (strain SIP3-4)</name>
    <dbReference type="NCBI Taxonomy" id="582744"/>
    <lineage>
        <taxon>Bacteria</taxon>
        <taxon>Pseudomonadati</taxon>
        <taxon>Pseudomonadota</taxon>
        <taxon>Betaproteobacteria</taxon>
        <taxon>Nitrosomonadales</taxon>
        <taxon>Methylophilaceae</taxon>
        <taxon>Methylovorus</taxon>
    </lineage>
</organism>
<proteinExistence type="predicted"/>
<evidence type="ECO:0000313" key="2">
    <source>
        <dbReference type="Proteomes" id="UP000002743"/>
    </source>
</evidence>
<dbReference type="KEGG" id="mei:Msip34_1498"/>
<evidence type="ECO:0000313" key="1">
    <source>
        <dbReference type="EMBL" id="ACT50743.1"/>
    </source>
</evidence>
<reference evidence="1 2" key="2">
    <citation type="journal article" date="2011" name="J. Bacteriol.">
        <title>Genomes of three methylotrophs from a single niche uncover genetic and metabolic divergence of Methylophilaceae.</title>
        <authorList>
            <person name="Lapidus A."/>
            <person name="Clum A."/>
            <person name="Labutti K."/>
            <person name="Kaluzhnaya M.G."/>
            <person name="Lim S."/>
            <person name="Beck D.A."/>
            <person name="Glavina Del Rio T."/>
            <person name="Nolan M."/>
            <person name="Mavromatis K."/>
            <person name="Huntemann M."/>
            <person name="Lucas S."/>
            <person name="Lidstrom M.E."/>
            <person name="Ivanova N."/>
            <person name="Chistoserdova L."/>
        </authorList>
    </citation>
    <scope>NUCLEOTIDE SEQUENCE [LARGE SCALE GENOMIC DNA]</scope>
    <source>
        <strain evidence="1 2">SIP3-4</strain>
    </source>
</reference>
<sequence length="199" mass="21381">MSQRSDFSSRSSRISSTVDSCASNDDGSTSVFNLLNGCSLNATSNRDLNAQVQTSYQSQVSKWGLTSSLLVQTSVYADDVRAQLSSFLSASSFVSNVDQVDLSFFAVLVSSVNYTLDGAQVSSTQNGADVSASLVERLSFVEASVHGLQVNQDLVVWELGAQSFQQLDTVVLDAWGTDFQDVHVWSNSGSQSYGCVKIQ</sequence>
<dbReference type="EMBL" id="CP001674">
    <property type="protein sequence ID" value="ACT50743.1"/>
    <property type="molecule type" value="Genomic_DNA"/>
</dbReference>